<evidence type="ECO:0000256" key="3">
    <source>
        <dbReference type="ARBA" id="ARBA00023242"/>
    </source>
</evidence>
<dbReference type="GO" id="GO:0005634">
    <property type="term" value="C:nucleus"/>
    <property type="evidence" value="ECO:0007669"/>
    <property type="project" value="UniProtKB-SubCell"/>
</dbReference>
<evidence type="ECO:0000256" key="4">
    <source>
        <dbReference type="ARBA" id="ARBA00070761"/>
    </source>
</evidence>
<dbReference type="GO" id="GO:0000978">
    <property type="term" value="F:RNA polymerase II cis-regulatory region sequence-specific DNA binding"/>
    <property type="evidence" value="ECO:0007669"/>
    <property type="project" value="TreeGrafter"/>
</dbReference>
<dbReference type="PANTHER" id="PTHR11534">
    <property type="entry name" value="MYOGENIC FACTOR"/>
    <property type="match status" value="1"/>
</dbReference>
<feature type="region of interest" description="Disordered" evidence="5">
    <location>
        <begin position="114"/>
        <end position="173"/>
    </location>
</feature>
<accession>A0A915D5J9</accession>
<evidence type="ECO:0000256" key="2">
    <source>
        <dbReference type="ARBA" id="ARBA00023125"/>
    </source>
</evidence>
<reference evidence="9" key="1">
    <citation type="submission" date="2022-11" db="UniProtKB">
        <authorList>
            <consortium name="WormBaseParasite"/>
        </authorList>
    </citation>
    <scope>IDENTIFICATION</scope>
</reference>
<keyword evidence="2" id="KW-0238">DNA-binding</keyword>
<evidence type="ECO:0000256" key="6">
    <source>
        <dbReference type="SAM" id="SignalP"/>
    </source>
</evidence>
<dbReference type="InterPro" id="IPR011598">
    <property type="entry name" value="bHLH_dom"/>
</dbReference>
<dbReference type="GO" id="GO:0000981">
    <property type="term" value="F:DNA-binding transcription factor activity, RNA polymerase II-specific"/>
    <property type="evidence" value="ECO:0007669"/>
    <property type="project" value="TreeGrafter"/>
</dbReference>
<name>A0A915D5J9_9BILA</name>
<feature type="region of interest" description="Disordered" evidence="5">
    <location>
        <begin position="333"/>
        <end position="393"/>
    </location>
</feature>
<dbReference type="InterPro" id="IPR039704">
    <property type="entry name" value="Myogenic_factor"/>
</dbReference>
<keyword evidence="3" id="KW-0539">Nucleus</keyword>
<evidence type="ECO:0000256" key="1">
    <source>
        <dbReference type="ARBA" id="ARBA00004123"/>
    </source>
</evidence>
<feature type="compositionally biased region" description="Gly residues" evidence="5">
    <location>
        <begin position="345"/>
        <end position="357"/>
    </location>
</feature>
<sequence>MLLLPIHLFWGYSLSGGGPGAGLYTNSPNGLGGGASSSEFVGSGLQMPHFSVASAASAGVLHQQSGGTRVASDSPQEFGRRATSGGVVSSGSVGGAIKLVELGRQRAIKSELKVEKQELGSQEDSPPHSCSGSSRSIRRLAHPHGPNVPIASSANPTGGQPPKRMERRKAATMRERRRLRKVNDAFEVVKLRTCCNPNQRLPKVEILRGAIDYITKLENMIQSQGKMTNVMAAQAAFRLKEILLIYGGVQSYYKNRAYIDPSGMDDGMDHMDLDDQHSPPTPHHSHLIVGSAADNASYFRLGTGREQEHLLSGTGLPSSSQQQQFVGQTNLYRSKHNPSKRGAGSVSGSGPSSGRGGGRGRGRGRGASNGQQQPAAIVTTTASAVSPVAVNQH</sequence>
<dbReference type="FunFam" id="4.10.280.10:FF:000005">
    <property type="entry name" value="Myogenic factor"/>
    <property type="match status" value="1"/>
</dbReference>
<dbReference type="Pfam" id="PF00010">
    <property type="entry name" value="HLH"/>
    <property type="match status" value="1"/>
</dbReference>
<dbReference type="SUPFAM" id="SSF47459">
    <property type="entry name" value="HLH, helix-loop-helix DNA-binding domain"/>
    <property type="match status" value="1"/>
</dbReference>
<protein>
    <recommendedName>
        <fullName evidence="4">Myoblast determination protein 1 homolog</fullName>
    </recommendedName>
</protein>
<feature type="chain" id="PRO_5037985008" description="Myoblast determination protein 1 homolog" evidence="6">
    <location>
        <begin position="18"/>
        <end position="393"/>
    </location>
</feature>
<dbReference type="PANTHER" id="PTHR11534:SF9">
    <property type="entry name" value="MYOGENIC-DETERMINATION PROTEIN"/>
    <property type="match status" value="1"/>
</dbReference>
<feature type="compositionally biased region" description="Polar residues" evidence="5">
    <location>
        <begin position="66"/>
        <end position="75"/>
    </location>
</feature>
<dbReference type="InterPro" id="IPR036638">
    <property type="entry name" value="HLH_DNA-bd_sf"/>
</dbReference>
<dbReference type="GO" id="GO:0046983">
    <property type="term" value="F:protein dimerization activity"/>
    <property type="evidence" value="ECO:0007669"/>
    <property type="project" value="InterPro"/>
</dbReference>
<dbReference type="AlphaFoldDB" id="A0A915D5J9"/>
<feature type="region of interest" description="Disordered" evidence="5">
    <location>
        <begin position="267"/>
        <end position="287"/>
    </location>
</feature>
<dbReference type="Gene3D" id="4.10.280.10">
    <property type="entry name" value="Helix-loop-helix DNA-binding domain"/>
    <property type="match status" value="1"/>
</dbReference>
<organism evidence="8 9">
    <name type="scientific">Ditylenchus dipsaci</name>
    <dbReference type="NCBI Taxonomy" id="166011"/>
    <lineage>
        <taxon>Eukaryota</taxon>
        <taxon>Metazoa</taxon>
        <taxon>Ecdysozoa</taxon>
        <taxon>Nematoda</taxon>
        <taxon>Chromadorea</taxon>
        <taxon>Rhabditida</taxon>
        <taxon>Tylenchina</taxon>
        <taxon>Tylenchomorpha</taxon>
        <taxon>Sphaerularioidea</taxon>
        <taxon>Anguinidae</taxon>
        <taxon>Anguininae</taxon>
        <taxon>Ditylenchus</taxon>
    </lineage>
</organism>
<dbReference type="Proteomes" id="UP000887574">
    <property type="component" value="Unplaced"/>
</dbReference>
<evidence type="ECO:0000259" key="7">
    <source>
        <dbReference type="PROSITE" id="PS50888"/>
    </source>
</evidence>
<dbReference type="GO" id="GO:0045663">
    <property type="term" value="P:positive regulation of myoblast differentiation"/>
    <property type="evidence" value="ECO:0007669"/>
    <property type="project" value="TreeGrafter"/>
</dbReference>
<comment type="subcellular location">
    <subcellularLocation>
        <location evidence="1">Nucleus</location>
    </subcellularLocation>
</comment>
<dbReference type="WBParaSite" id="jg15606">
    <property type="protein sequence ID" value="jg15606"/>
    <property type="gene ID" value="jg15606"/>
</dbReference>
<proteinExistence type="predicted"/>
<feature type="compositionally biased region" description="Low complexity" evidence="5">
    <location>
        <begin position="366"/>
        <end position="393"/>
    </location>
</feature>
<feature type="compositionally biased region" description="Basic and acidic residues" evidence="5">
    <location>
        <begin position="267"/>
        <end position="277"/>
    </location>
</feature>
<feature type="signal peptide" evidence="6">
    <location>
        <begin position="1"/>
        <end position="17"/>
    </location>
</feature>
<dbReference type="CDD" id="cd19699">
    <property type="entry name" value="bHLH_TS_dMYOD_like"/>
    <property type="match status" value="1"/>
</dbReference>
<dbReference type="GO" id="GO:0007517">
    <property type="term" value="P:muscle organ development"/>
    <property type="evidence" value="ECO:0007669"/>
    <property type="project" value="InterPro"/>
</dbReference>
<keyword evidence="8" id="KW-1185">Reference proteome</keyword>
<evidence type="ECO:0000313" key="8">
    <source>
        <dbReference type="Proteomes" id="UP000887574"/>
    </source>
</evidence>
<dbReference type="SMART" id="SM00353">
    <property type="entry name" value="HLH"/>
    <property type="match status" value="1"/>
</dbReference>
<feature type="domain" description="BHLH" evidence="7">
    <location>
        <begin position="166"/>
        <end position="217"/>
    </location>
</feature>
<keyword evidence="6" id="KW-0732">Signal</keyword>
<evidence type="ECO:0000256" key="5">
    <source>
        <dbReference type="SAM" id="MobiDB-lite"/>
    </source>
</evidence>
<feature type="region of interest" description="Disordered" evidence="5">
    <location>
        <begin position="66"/>
        <end position="87"/>
    </location>
</feature>
<evidence type="ECO:0000313" key="9">
    <source>
        <dbReference type="WBParaSite" id="jg15606"/>
    </source>
</evidence>
<dbReference type="PROSITE" id="PS50888">
    <property type="entry name" value="BHLH"/>
    <property type="match status" value="1"/>
</dbReference>